<proteinExistence type="predicted"/>
<gene>
    <name evidence="6" type="ORF">OCV63_16260</name>
</gene>
<evidence type="ECO:0000313" key="6">
    <source>
        <dbReference type="EMBL" id="MCU6698424.1"/>
    </source>
</evidence>
<evidence type="ECO:0000313" key="7">
    <source>
        <dbReference type="Proteomes" id="UP001652461"/>
    </source>
</evidence>
<evidence type="ECO:0000256" key="1">
    <source>
        <dbReference type="ARBA" id="ARBA00004141"/>
    </source>
</evidence>
<evidence type="ECO:0000256" key="3">
    <source>
        <dbReference type="ARBA" id="ARBA00022989"/>
    </source>
</evidence>
<feature type="transmembrane region" description="Helical" evidence="5">
    <location>
        <begin position="28"/>
        <end position="48"/>
    </location>
</feature>
<evidence type="ECO:0000256" key="5">
    <source>
        <dbReference type="SAM" id="Phobius"/>
    </source>
</evidence>
<dbReference type="InterPro" id="IPR003825">
    <property type="entry name" value="Colicin-V_CvpA"/>
</dbReference>
<keyword evidence="4 5" id="KW-0472">Membrane</keyword>
<dbReference type="RefSeq" id="WP_262670931.1">
    <property type="nucleotide sequence ID" value="NZ_JAOQKC010000032.1"/>
</dbReference>
<feature type="transmembrane region" description="Helical" evidence="5">
    <location>
        <begin position="133"/>
        <end position="158"/>
    </location>
</feature>
<evidence type="ECO:0000256" key="4">
    <source>
        <dbReference type="ARBA" id="ARBA00023136"/>
    </source>
</evidence>
<comment type="caution">
    <text evidence="6">The sequence shown here is derived from an EMBL/GenBank/DDBJ whole genome shotgun (WGS) entry which is preliminary data.</text>
</comment>
<keyword evidence="3 5" id="KW-1133">Transmembrane helix</keyword>
<dbReference type="Pfam" id="PF02674">
    <property type="entry name" value="Colicin_V"/>
    <property type="match status" value="1"/>
</dbReference>
<feature type="transmembrane region" description="Helical" evidence="5">
    <location>
        <begin position="97"/>
        <end position="121"/>
    </location>
</feature>
<dbReference type="Proteomes" id="UP001652461">
    <property type="component" value="Unassembled WGS sequence"/>
</dbReference>
<evidence type="ECO:0000256" key="2">
    <source>
        <dbReference type="ARBA" id="ARBA00022692"/>
    </source>
</evidence>
<accession>A0ABT2S1G4</accession>
<keyword evidence="7" id="KW-1185">Reference proteome</keyword>
<name>A0ABT2S1G4_9FIRM</name>
<protein>
    <submittedName>
        <fullName evidence="6">CvpA family protein</fullName>
    </submittedName>
</protein>
<dbReference type="EMBL" id="JAOQKC010000032">
    <property type="protein sequence ID" value="MCU6698424.1"/>
    <property type="molecule type" value="Genomic_DNA"/>
</dbReference>
<organism evidence="6 7">
    <name type="scientific">Laedolimicola ammoniilytica</name>
    <dbReference type="NCBI Taxonomy" id="2981771"/>
    <lineage>
        <taxon>Bacteria</taxon>
        <taxon>Bacillati</taxon>
        <taxon>Bacillota</taxon>
        <taxon>Clostridia</taxon>
        <taxon>Lachnospirales</taxon>
        <taxon>Lachnospiraceae</taxon>
        <taxon>Laedolimicola</taxon>
    </lineage>
</organism>
<sequence>MNWLLPAVGLFILLSAWDGHRKGFIRKIVGVLSLVLTLIITSVVSPYLHTFLKESTGLYHFLQNRIEGSDIELLDALRVLGMENAVSGYLADEILRWAAFLIALLLAGVLIRGILFSLGIVSHLPILHGLNKTAGLVLGFAEGVVLVWIFFLVITVCASTQAGGQLLKMTAQSSILSWLYRNNLLLNWLGL</sequence>
<reference evidence="6 7" key="1">
    <citation type="journal article" date="2021" name="ISME Commun">
        <title>Automated analysis of genomic sequences facilitates high-throughput and comprehensive description of bacteria.</title>
        <authorList>
            <person name="Hitch T.C.A."/>
        </authorList>
    </citation>
    <scope>NUCLEOTIDE SEQUENCE [LARGE SCALE GENOMIC DNA]</scope>
    <source>
        <strain evidence="6 7">Sanger_04</strain>
    </source>
</reference>
<comment type="subcellular location">
    <subcellularLocation>
        <location evidence="1">Membrane</location>
        <topology evidence="1">Multi-pass membrane protein</topology>
    </subcellularLocation>
</comment>
<keyword evidence="2 5" id="KW-0812">Transmembrane</keyword>